<protein>
    <recommendedName>
        <fullName evidence="15">Riboflavin biosynthesis protein RibD</fullName>
    </recommendedName>
    <domain>
        <recommendedName>
            <fullName evidence="15">Diaminohydroxyphosphoribosylaminopyrimidine deaminase</fullName>
            <shortName evidence="15">DRAP deaminase</shortName>
            <ecNumber evidence="15">3.5.4.26</ecNumber>
        </recommendedName>
        <alternativeName>
            <fullName evidence="15">Riboflavin-specific deaminase</fullName>
        </alternativeName>
    </domain>
    <domain>
        <recommendedName>
            <fullName evidence="15">5-amino-6-(5-phosphoribosylamino)uracil reductase</fullName>
            <ecNumber evidence="15">1.1.1.193</ecNumber>
        </recommendedName>
        <alternativeName>
            <fullName evidence="15">HTP reductase</fullName>
        </alternativeName>
    </domain>
</protein>
<evidence type="ECO:0000256" key="9">
    <source>
        <dbReference type="ARBA" id="ARBA00022833"/>
    </source>
</evidence>
<dbReference type="GO" id="GO:0050661">
    <property type="term" value="F:NADP binding"/>
    <property type="evidence" value="ECO:0007669"/>
    <property type="project" value="InterPro"/>
</dbReference>
<evidence type="ECO:0000256" key="4">
    <source>
        <dbReference type="ARBA" id="ARBA00005259"/>
    </source>
</evidence>
<keyword evidence="12" id="KW-0511">Multifunctional enzyme</keyword>
<keyword evidence="7 15" id="KW-0479">Metal-binding</keyword>
<evidence type="ECO:0000256" key="5">
    <source>
        <dbReference type="ARBA" id="ARBA00007417"/>
    </source>
</evidence>
<dbReference type="Proteomes" id="UP000484547">
    <property type="component" value="Unassembled WGS sequence"/>
</dbReference>
<evidence type="ECO:0000259" key="19">
    <source>
        <dbReference type="PROSITE" id="PS51747"/>
    </source>
</evidence>
<dbReference type="NCBIfam" id="TIGR00227">
    <property type="entry name" value="ribD_Cterm"/>
    <property type="match status" value="1"/>
</dbReference>
<feature type="binding site" evidence="17">
    <location>
        <position position="197"/>
    </location>
    <ligand>
        <name>NADP(+)</name>
        <dbReference type="ChEBI" id="CHEBI:58349"/>
    </ligand>
</feature>
<feature type="binding site" evidence="17">
    <location>
        <position position="155"/>
    </location>
    <ligand>
        <name>NADP(+)</name>
        <dbReference type="ChEBI" id="CHEBI:58349"/>
    </ligand>
</feature>
<dbReference type="PANTHER" id="PTHR38011">
    <property type="entry name" value="DIHYDROFOLATE REDUCTASE FAMILY PROTEIN (AFU_ORTHOLOGUE AFUA_8G06820)"/>
    <property type="match status" value="1"/>
</dbReference>
<keyword evidence="8 15" id="KW-0378">Hydrolase</keyword>
<feature type="binding site" evidence="18">
    <location>
        <position position="51"/>
    </location>
    <ligand>
        <name>Zn(2+)</name>
        <dbReference type="ChEBI" id="CHEBI:29105"/>
        <note>catalytic</note>
    </ligand>
</feature>
<evidence type="ECO:0000256" key="12">
    <source>
        <dbReference type="ARBA" id="ARBA00023268"/>
    </source>
</evidence>
<dbReference type="PANTHER" id="PTHR38011:SF7">
    <property type="entry name" value="2,5-DIAMINO-6-RIBOSYLAMINO-4(3H)-PYRIMIDINONE 5'-PHOSPHATE REDUCTASE"/>
    <property type="match status" value="1"/>
</dbReference>
<dbReference type="SUPFAM" id="SSF53927">
    <property type="entry name" value="Cytidine deaminase-like"/>
    <property type="match status" value="1"/>
</dbReference>
<dbReference type="GO" id="GO:0008270">
    <property type="term" value="F:zinc ion binding"/>
    <property type="evidence" value="ECO:0007669"/>
    <property type="project" value="InterPro"/>
</dbReference>
<sequence length="369" mass="39479">MDDELYMRQALALACLAEGDTSPNPMVGAVIVSADGEVVGEGYHHKAGQPHAEINALKEAKKLARGGTIYVTLEPCSHFGRTGPCCEAIIAAGLKRVVAAVEDPNPKVAGNGFKRLRDAGIEVIVGVCAEEARLLNEKFFHWIVTGRPFVSMKYAMTLDGKIATRTGDSKWITGEDARAYGHYLRKAHDCILVGKNTVLADDPELTTRLVEGRNPLRIVLDSNCEIPMTAKIFDGEAETLLVTGTCLPGAKQAKAEALQALPKVEVLQLPAVNGKLPVALLLQELAGRNLTSILVEGGSTVHGDFLEAGLVDRIYAFIAPKLIGGKEALTPVGGKGFALMEDCYVLKETETLPLGADILLTGRVERNKC</sequence>
<dbReference type="FunFam" id="3.40.140.10:FF:000025">
    <property type="entry name" value="Riboflavin biosynthesis protein RibD"/>
    <property type="match status" value="1"/>
</dbReference>
<dbReference type="Pfam" id="PF00383">
    <property type="entry name" value="dCMP_cyt_deam_1"/>
    <property type="match status" value="1"/>
</dbReference>
<dbReference type="SUPFAM" id="SSF53597">
    <property type="entry name" value="Dihydrofolate reductase-like"/>
    <property type="match status" value="1"/>
</dbReference>
<proteinExistence type="inferred from homology"/>
<keyword evidence="11 15" id="KW-0560">Oxidoreductase</keyword>
<feature type="binding site" evidence="17">
    <location>
        <position position="205"/>
    </location>
    <ligand>
        <name>substrate</name>
    </ligand>
</feature>
<feature type="binding site" evidence="17">
    <location>
        <position position="296"/>
    </location>
    <ligand>
        <name>substrate</name>
    </ligand>
</feature>
<evidence type="ECO:0000256" key="2">
    <source>
        <dbReference type="ARBA" id="ARBA00004882"/>
    </source>
</evidence>
<dbReference type="NCBIfam" id="TIGR00326">
    <property type="entry name" value="eubact_ribD"/>
    <property type="match status" value="1"/>
</dbReference>
<keyword evidence="6 15" id="KW-0686">Riboflavin biosynthesis</keyword>
<dbReference type="EMBL" id="WNBM01000001">
    <property type="protein sequence ID" value="MTT75259.1"/>
    <property type="molecule type" value="Genomic_DNA"/>
</dbReference>
<feature type="active site" description="Proton donor" evidence="16">
    <location>
        <position position="53"/>
    </location>
</feature>
<keyword evidence="9 15" id="KW-0862">Zinc</keyword>
<comment type="similarity">
    <text evidence="4 15">In the N-terminal section; belongs to the cytidine and deoxycytidylate deaminase family.</text>
</comment>
<dbReference type="InterPro" id="IPR016192">
    <property type="entry name" value="APOBEC/CMP_deaminase_Zn-bd"/>
</dbReference>
<dbReference type="CDD" id="cd01284">
    <property type="entry name" value="Riboflavin_deaminase-reductase"/>
    <property type="match status" value="1"/>
</dbReference>
<gene>
    <name evidence="20" type="primary">ribD</name>
    <name evidence="20" type="ORF">GMD11_03110</name>
    <name evidence="21" type="ORF">GMD18_03110</name>
</gene>
<evidence type="ECO:0000313" key="20">
    <source>
        <dbReference type="EMBL" id="MTT75259.1"/>
    </source>
</evidence>
<feature type="binding site" evidence="17">
    <location>
        <position position="201"/>
    </location>
    <ligand>
        <name>NADP(+)</name>
        <dbReference type="ChEBI" id="CHEBI:58349"/>
    </ligand>
</feature>
<dbReference type="InterPro" id="IPR004794">
    <property type="entry name" value="Eubact_RibD"/>
</dbReference>
<dbReference type="AlphaFoldDB" id="A0A7X3BV03"/>
<feature type="binding site" evidence="18">
    <location>
        <position position="85"/>
    </location>
    <ligand>
        <name>Zn(2+)</name>
        <dbReference type="ChEBI" id="CHEBI:29105"/>
        <note>catalytic</note>
    </ligand>
</feature>
<dbReference type="Proteomes" id="UP000443070">
    <property type="component" value="Unassembled WGS sequence"/>
</dbReference>
<dbReference type="GO" id="GO:0009231">
    <property type="term" value="P:riboflavin biosynthetic process"/>
    <property type="evidence" value="ECO:0007669"/>
    <property type="project" value="UniProtKB-UniPathway"/>
</dbReference>
<organism evidence="20 23">
    <name type="scientific">Phascolarctobacterium faecium</name>
    <dbReference type="NCBI Taxonomy" id="33025"/>
    <lineage>
        <taxon>Bacteria</taxon>
        <taxon>Bacillati</taxon>
        <taxon>Bacillota</taxon>
        <taxon>Negativicutes</taxon>
        <taxon>Acidaminococcales</taxon>
        <taxon>Acidaminococcaceae</taxon>
        <taxon>Phascolarctobacterium</taxon>
    </lineage>
</organism>
<keyword evidence="10 15" id="KW-0521">NADP</keyword>
<evidence type="ECO:0000256" key="16">
    <source>
        <dbReference type="PIRSR" id="PIRSR006769-1"/>
    </source>
</evidence>
<comment type="catalytic activity">
    <reaction evidence="14 15">
        <text>2,5-diamino-6-hydroxy-4-(5-phosphoribosylamino)-pyrimidine + H2O + H(+) = 5-amino-6-(5-phospho-D-ribosylamino)uracil + NH4(+)</text>
        <dbReference type="Rhea" id="RHEA:21868"/>
        <dbReference type="ChEBI" id="CHEBI:15377"/>
        <dbReference type="ChEBI" id="CHEBI:15378"/>
        <dbReference type="ChEBI" id="CHEBI:28938"/>
        <dbReference type="ChEBI" id="CHEBI:58453"/>
        <dbReference type="ChEBI" id="CHEBI:58614"/>
        <dbReference type="EC" id="3.5.4.26"/>
    </reaction>
</comment>
<feature type="binding site" evidence="18">
    <location>
        <position position="76"/>
    </location>
    <ligand>
        <name>Zn(2+)</name>
        <dbReference type="ChEBI" id="CHEBI:29105"/>
        <note>catalytic</note>
    </ligand>
</feature>
<dbReference type="OrthoDB" id="9800865at2"/>
<dbReference type="EC" id="1.1.1.193" evidence="15"/>
<comment type="cofactor">
    <cofactor evidence="15 18">
        <name>Zn(2+)</name>
        <dbReference type="ChEBI" id="CHEBI:29105"/>
    </cofactor>
    <text evidence="15 18">Binds 1 zinc ion.</text>
</comment>
<feature type="binding site" evidence="17">
    <location>
        <position position="222"/>
    </location>
    <ligand>
        <name>NADP(+)</name>
        <dbReference type="ChEBI" id="CHEBI:58349"/>
    </ligand>
</feature>
<comment type="function">
    <text evidence="1 15">Converts 2,5-diamino-6-(ribosylamino)-4(3h)-pyrimidinone 5'-phosphate into 5-amino-6-(ribosylamino)-2,4(1h,3h)-pyrimidinedione 5'-phosphate.</text>
</comment>
<dbReference type="InterPro" id="IPR016193">
    <property type="entry name" value="Cytidine_deaminase-like"/>
</dbReference>
<dbReference type="PROSITE" id="PS00903">
    <property type="entry name" value="CYT_DCMP_DEAMINASES_1"/>
    <property type="match status" value="1"/>
</dbReference>
<dbReference type="GO" id="GO:0008835">
    <property type="term" value="F:diaminohydroxyphosphoribosylaminopyrimidine deaminase activity"/>
    <property type="evidence" value="ECO:0007669"/>
    <property type="project" value="UniProtKB-EC"/>
</dbReference>
<dbReference type="RefSeq" id="WP_155163647.1">
    <property type="nucleotide sequence ID" value="NZ_WNBG01000001.1"/>
</dbReference>
<dbReference type="PROSITE" id="PS51747">
    <property type="entry name" value="CYT_DCMP_DEAMINASES_2"/>
    <property type="match status" value="1"/>
</dbReference>
<evidence type="ECO:0000256" key="14">
    <source>
        <dbReference type="ARBA" id="ARBA00049886"/>
    </source>
</evidence>
<dbReference type="InterPro" id="IPR002125">
    <property type="entry name" value="CMP_dCMP_dom"/>
</dbReference>
<dbReference type="InterPro" id="IPR050765">
    <property type="entry name" value="Riboflavin_Biosynth_HTPR"/>
</dbReference>
<dbReference type="InterPro" id="IPR002734">
    <property type="entry name" value="RibDG_C"/>
</dbReference>
<accession>A0A7X3BV03</accession>
<dbReference type="InterPro" id="IPR011549">
    <property type="entry name" value="RibD_C"/>
</dbReference>
<evidence type="ECO:0000256" key="15">
    <source>
        <dbReference type="PIRNR" id="PIRNR006769"/>
    </source>
</evidence>
<feature type="binding site" evidence="17">
    <location>
        <position position="185"/>
    </location>
    <ligand>
        <name>substrate</name>
    </ligand>
</feature>
<evidence type="ECO:0000256" key="3">
    <source>
        <dbReference type="ARBA" id="ARBA00004910"/>
    </source>
</evidence>
<evidence type="ECO:0000256" key="8">
    <source>
        <dbReference type="ARBA" id="ARBA00022801"/>
    </source>
</evidence>
<evidence type="ECO:0000313" key="22">
    <source>
        <dbReference type="Proteomes" id="UP000443070"/>
    </source>
</evidence>
<feature type="binding site" evidence="17">
    <location>
        <position position="208"/>
    </location>
    <ligand>
        <name>substrate</name>
    </ligand>
</feature>
<evidence type="ECO:0000256" key="13">
    <source>
        <dbReference type="ARBA" id="ARBA00049861"/>
    </source>
</evidence>
<evidence type="ECO:0000256" key="18">
    <source>
        <dbReference type="PIRSR" id="PIRSR006769-3"/>
    </source>
</evidence>
<dbReference type="UniPathway" id="UPA00275">
    <property type="reaction ID" value="UER00401"/>
</dbReference>
<evidence type="ECO:0000256" key="10">
    <source>
        <dbReference type="ARBA" id="ARBA00022857"/>
    </source>
</evidence>
<evidence type="ECO:0000313" key="23">
    <source>
        <dbReference type="Proteomes" id="UP000484547"/>
    </source>
</evidence>
<dbReference type="Gene3D" id="3.40.430.10">
    <property type="entry name" value="Dihydrofolate Reductase, subunit A"/>
    <property type="match status" value="1"/>
</dbReference>
<dbReference type="GO" id="GO:0008703">
    <property type="term" value="F:5-amino-6-(5-phosphoribosylamino)uracil reductase activity"/>
    <property type="evidence" value="ECO:0007669"/>
    <property type="project" value="UniProtKB-EC"/>
</dbReference>
<name>A0A7X3BV03_9FIRM</name>
<evidence type="ECO:0000313" key="21">
    <source>
        <dbReference type="EMBL" id="MTU03391.1"/>
    </source>
</evidence>
<dbReference type="EC" id="3.5.4.26" evidence="15"/>
<dbReference type="Pfam" id="PF01872">
    <property type="entry name" value="RibD_C"/>
    <property type="match status" value="1"/>
</dbReference>
<evidence type="ECO:0000256" key="7">
    <source>
        <dbReference type="ARBA" id="ARBA00022723"/>
    </source>
</evidence>
<dbReference type="EMBL" id="WNBW01000001">
    <property type="protein sequence ID" value="MTU03391.1"/>
    <property type="molecule type" value="Genomic_DNA"/>
</dbReference>
<evidence type="ECO:0000256" key="11">
    <source>
        <dbReference type="ARBA" id="ARBA00023002"/>
    </source>
</evidence>
<feature type="domain" description="CMP/dCMP-type deaminase" evidence="19">
    <location>
        <begin position="1"/>
        <end position="116"/>
    </location>
</feature>
<keyword evidence="22" id="KW-1185">Reference proteome</keyword>
<reference evidence="22 23" key="1">
    <citation type="journal article" date="2019" name="Nat. Med.">
        <title>A library of human gut bacterial isolates paired with longitudinal multiomics data enables mechanistic microbiome research.</title>
        <authorList>
            <person name="Poyet M."/>
            <person name="Groussin M."/>
            <person name="Gibbons S.M."/>
            <person name="Avila-Pacheco J."/>
            <person name="Jiang X."/>
            <person name="Kearney S.M."/>
            <person name="Perrotta A.R."/>
            <person name="Berdy B."/>
            <person name="Zhao S."/>
            <person name="Lieberman T.D."/>
            <person name="Swanson P.K."/>
            <person name="Smith M."/>
            <person name="Roesemann S."/>
            <person name="Alexander J.E."/>
            <person name="Rich S.A."/>
            <person name="Livny J."/>
            <person name="Vlamakis H."/>
            <person name="Clish C."/>
            <person name="Bullock K."/>
            <person name="Deik A."/>
            <person name="Scott J."/>
            <person name="Pierce K.A."/>
            <person name="Xavier R.J."/>
            <person name="Alm E.J."/>
        </authorList>
    </citation>
    <scope>NUCLEOTIDE SEQUENCE [LARGE SCALE GENOMIC DNA]</scope>
    <source>
        <strain evidence="20 23">BIOML-A13</strain>
        <strain evidence="21 22">BIOML-A3</strain>
    </source>
</reference>
<feature type="binding site" evidence="17">
    <location>
        <position position="169"/>
    </location>
    <ligand>
        <name>NADP(+)</name>
        <dbReference type="ChEBI" id="CHEBI:58349"/>
    </ligand>
</feature>
<comment type="pathway">
    <text evidence="2 15">Cofactor biosynthesis; riboflavin biosynthesis; 5-amino-6-(D-ribitylamino)uracil from GTP: step 2/4.</text>
</comment>
<dbReference type="PIRSF" id="PIRSF006769">
    <property type="entry name" value="RibD"/>
    <property type="match status" value="1"/>
</dbReference>
<evidence type="ECO:0000256" key="1">
    <source>
        <dbReference type="ARBA" id="ARBA00002151"/>
    </source>
</evidence>
<comment type="pathway">
    <text evidence="3 15">Cofactor biosynthesis; riboflavin biosynthesis; 5-amino-6-(D-ribitylamino)uracil from GTP: step 3/4.</text>
</comment>
<dbReference type="InterPro" id="IPR024072">
    <property type="entry name" value="DHFR-like_dom_sf"/>
</dbReference>
<comment type="caution">
    <text evidence="20">The sequence shown here is derived from an EMBL/GenBank/DDBJ whole genome shotgun (WGS) entry which is preliminary data.</text>
</comment>
<comment type="catalytic activity">
    <reaction evidence="13 15">
        <text>5-amino-6-(5-phospho-D-ribitylamino)uracil + NADP(+) = 5-amino-6-(5-phospho-D-ribosylamino)uracil + NADPH + H(+)</text>
        <dbReference type="Rhea" id="RHEA:17845"/>
        <dbReference type="ChEBI" id="CHEBI:15378"/>
        <dbReference type="ChEBI" id="CHEBI:57783"/>
        <dbReference type="ChEBI" id="CHEBI:58349"/>
        <dbReference type="ChEBI" id="CHEBI:58421"/>
        <dbReference type="ChEBI" id="CHEBI:58453"/>
        <dbReference type="EC" id="1.1.1.193"/>
    </reaction>
</comment>
<feature type="binding site" evidence="17">
    <location>
        <position position="171"/>
    </location>
    <ligand>
        <name>NADP(+)</name>
        <dbReference type="ChEBI" id="CHEBI:58349"/>
    </ligand>
</feature>
<evidence type="ECO:0000256" key="17">
    <source>
        <dbReference type="PIRSR" id="PIRSR006769-2"/>
    </source>
</evidence>
<dbReference type="Gene3D" id="3.40.140.10">
    <property type="entry name" value="Cytidine Deaminase, domain 2"/>
    <property type="match status" value="1"/>
</dbReference>
<comment type="similarity">
    <text evidence="5 15">In the C-terminal section; belongs to the HTP reductase family.</text>
</comment>
<evidence type="ECO:0000256" key="6">
    <source>
        <dbReference type="ARBA" id="ARBA00022619"/>
    </source>
</evidence>